<feature type="region of interest" description="Disordered" evidence="1">
    <location>
        <begin position="29"/>
        <end position="76"/>
    </location>
</feature>
<proteinExistence type="predicted"/>
<evidence type="ECO:0000256" key="1">
    <source>
        <dbReference type="SAM" id="MobiDB-lite"/>
    </source>
</evidence>
<evidence type="ECO:0000313" key="3">
    <source>
        <dbReference type="Proteomes" id="UP000289555"/>
    </source>
</evidence>
<accession>A0ABN5WW48</accession>
<dbReference type="Proteomes" id="UP000289555">
    <property type="component" value="Chromosome"/>
</dbReference>
<organism evidence="2 3">
    <name type="scientific">Vreelandella olivaria</name>
    <dbReference type="NCBI Taxonomy" id="390919"/>
    <lineage>
        <taxon>Bacteria</taxon>
        <taxon>Pseudomonadati</taxon>
        <taxon>Pseudomonadota</taxon>
        <taxon>Gammaproteobacteria</taxon>
        <taxon>Oceanospirillales</taxon>
        <taxon>Halomonadaceae</taxon>
        <taxon>Vreelandella</taxon>
    </lineage>
</organism>
<reference evidence="3" key="1">
    <citation type="journal article" date="2019" name="Microbiol. Resour. Announc.">
        <title>Complete Genome Sequence of Halomonas olivaria, a Moderately Halophilic Bacterium Isolated from Olive Processing Effluents, Obtained by Nanopore Sequencing.</title>
        <authorList>
            <person name="Nagata S."/>
            <person name="Ii K.M."/>
            <person name="Tsukimi T."/>
            <person name="Miura M.C."/>
            <person name="Galipon J."/>
            <person name="Arakawa K."/>
        </authorList>
    </citation>
    <scope>NUCLEOTIDE SEQUENCE [LARGE SCALE GENOMIC DNA]</scope>
    <source>
        <strain evidence="3">TYRC17</strain>
    </source>
</reference>
<gene>
    <name evidence="2" type="ORF">HORIV_35210</name>
</gene>
<protein>
    <submittedName>
        <fullName evidence="2">Uncharacterized protein</fullName>
    </submittedName>
</protein>
<evidence type="ECO:0000313" key="2">
    <source>
        <dbReference type="EMBL" id="BBI51100.1"/>
    </source>
</evidence>
<keyword evidence="3" id="KW-1185">Reference proteome</keyword>
<sequence>MATAIDEGTSVEATGLALFKAAQDRGISLQSMRADGQGAPSATPPKDDTEATERAEGSMPSPLAGSDLSPTASQYH</sequence>
<feature type="compositionally biased region" description="Basic and acidic residues" evidence="1">
    <location>
        <begin position="45"/>
        <end position="56"/>
    </location>
</feature>
<name>A0ABN5WW48_9GAMM</name>
<dbReference type="EMBL" id="AP019416">
    <property type="protein sequence ID" value="BBI51100.1"/>
    <property type="molecule type" value="Genomic_DNA"/>
</dbReference>